<dbReference type="Gramene" id="TuG1812G0600004317.01.T01">
    <property type="protein sequence ID" value="TuG1812G0600004317.01.T01.cds282051"/>
    <property type="gene ID" value="TuG1812G0600004317.01"/>
</dbReference>
<keyword evidence="2" id="KW-1185">Reference proteome</keyword>
<dbReference type="EnsemblPlants" id="TuG1812G0600004317.01.T01">
    <property type="protein sequence ID" value="TuG1812G0600004317.01.T01.cds282051"/>
    <property type="gene ID" value="TuG1812G0600004317.01"/>
</dbReference>
<reference evidence="2" key="1">
    <citation type="journal article" date="2013" name="Nature">
        <title>Draft genome of the wheat A-genome progenitor Triticum urartu.</title>
        <authorList>
            <person name="Ling H.Q."/>
            <person name="Zhao S."/>
            <person name="Liu D."/>
            <person name="Wang J."/>
            <person name="Sun H."/>
            <person name="Zhang C."/>
            <person name="Fan H."/>
            <person name="Li D."/>
            <person name="Dong L."/>
            <person name="Tao Y."/>
            <person name="Gao C."/>
            <person name="Wu H."/>
            <person name="Li Y."/>
            <person name="Cui Y."/>
            <person name="Guo X."/>
            <person name="Zheng S."/>
            <person name="Wang B."/>
            <person name="Yu K."/>
            <person name="Liang Q."/>
            <person name="Yang W."/>
            <person name="Lou X."/>
            <person name="Chen J."/>
            <person name="Feng M."/>
            <person name="Jian J."/>
            <person name="Zhang X."/>
            <person name="Luo G."/>
            <person name="Jiang Y."/>
            <person name="Liu J."/>
            <person name="Wang Z."/>
            <person name="Sha Y."/>
            <person name="Zhang B."/>
            <person name="Wu H."/>
            <person name="Tang D."/>
            <person name="Shen Q."/>
            <person name="Xue P."/>
            <person name="Zou S."/>
            <person name="Wang X."/>
            <person name="Liu X."/>
            <person name="Wang F."/>
            <person name="Yang Y."/>
            <person name="An X."/>
            <person name="Dong Z."/>
            <person name="Zhang K."/>
            <person name="Zhang X."/>
            <person name="Luo M.C."/>
            <person name="Dvorak J."/>
            <person name="Tong Y."/>
            <person name="Wang J."/>
            <person name="Yang H."/>
            <person name="Li Z."/>
            <person name="Wang D."/>
            <person name="Zhang A."/>
            <person name="Wang J."/>
        </authorList>
    </citation>
    <scope>NUCLEOTIDE SEQUENCE</scope>
    <source>
        <strain evidence="2">cv. G1812</strain>
    </source>
</reference>
<sequence>MCVGCFPNGSLCSLNSAAIVPVSPYLTSDFNEAGEIFYSKIEITASIQRLSFYCVKFYREVIYLGHGSSRKRQIHHSIRTIITKYPQAWESNFTTDYDPCNFRLFC</sequence>
<reference evidence="1" key="2">
    <citation type="submission" date="2018-03" db="EMBL/GenBank/DDBJ databases">
        <title>The Triticum urartu genome reveals the dynamic nature of wheat genome evolution.</title>
        <authorList>
            <person name="Ling H."/>
            <person name="Ma B."/>
            <person name="Shi X."/>
            <person name="Liu H."/>
            <person name="Dong L."/>
            <person name="Sun H."/>
            <person name="Cao Y."/>
            <person name="Gao Q."/>
            <person name="Zheng S."/>
            <person name="Li Y."/>
            <person name="Yu Y."/>
            <person name="Du H."/>
            <person name="Qi M."/>
            <person name="Li Y."/>
            <person name="Yu H."/>
            <person name="Cui Y."/>
            <person name="Wang N."/>
            <person name="Chen C."/>
            <person name="Wu H."/>
            <person name="Zhao Y."/>
            <person name="Zhang J."/>
            <person name="Li Y."/>
            <person name="Zhou W."/>
            <person name="Zhang B."/>
            <person name="Hu W."/>
            <person name="Eijk M."/>
            <person name="Tang J."/>
            <person name="Witsenboer H."/>
            <person name="Zhao S."/>
            <person name="Li Z."/>
            <person name="Zhang A."/>
            <person name="Wang D."/>
            <person name="Liang C."/>
        </authorList>
    </citation>
    <scope>NUCLEOTIDE SEQUENCE [LARGE SCALE GENOMIC DNA]</scope>
    <source>
        <strain evidence="1">cv. G1812</strain>
    </source>
</reference>
<accession>A0A8R7QWZ6</accession>
<protein>
    <submittedName>
        <fullName evidence="1">Uncharacterized protein</fullName>
    </submittedName>
</protein>
<dbReference type="AlphaFoldDB" id="A0A8R7QWZ6"/>
<name>A0A8R7QWZ6_TRIUA</name>
<proteinExistence type="predicted"/>
<evidence type="ECO:0000313" key="2">
    <source>
        <dbReference type="Proteomes" id="UP000015106"/>
    </source>
</evidence>
<evidence type="ECO:0000313" key="1">
    <source>
        <dbReference type="EnsemblPlants" id="TuG1812G0600004317.01.T01.cds282051"/>
    </source>
</evidence>
<reference evidence="1" key="3">
    <citation type="submission" date="2022-06" db="UniProtKB">
        <authorList>
            <consortium name="EnsemblPlants"/>
        </authorList>
    </citation>
    <scope>IDENTIFICATION</scope>
</reference>
<dbReference type="Proteomes" id="UP000015106">
    <property type="component" value="Chromosome 6"/>
</dbReference>
<organism evidence="1 2">
    <name type="scientific">Triticum urartu</name>
    <name type="common">Red wild einkorn</name>
    <name type="synonym">Crithodium urartu</name>
    <dbReference type="NCBI Taxonomy" id="4572"/>
    <lineage>
        <taxon>Eukaryota</taxon>
        <taxon>Viridiplantae</taxon>
        <taxon>Streptophyta</taxon>
        <taxon>Embryophyta</taxon>
        <taxon>Tracheophyta</taxon>
        <taxon>Spermatophyta</taxon>
        <taxon>Magnoliopsida</taxon>
        <taxon>Liliopsida</taxon>
        <taxon>Poales</taxon>
        <taxon>Poaceae</taxon>
        <taxon>BOP clade</taxon>
        <taxon>Pooideae</taxon>
        <taxon>Triticodae</taxon>
        <taxon>Triticeae</taxon>
        <taxon>Triticinae</taxon>
        <taxon>Triticum</taxon>
    </lineage>
</organism>